<proteinExistence type="predicted"/>
<name>A0A5E4Q5X3_9NEOP</name>
<evidence type="ECO:0000313" key="2">
    <source>
        <dbReference type="Proteomes" id="UP000324832"/>
    </source>
</evidence>
<dbReference type="AlphaFoldDB" id="A0A5E4Q5X3"/>
<keyword evidence="2" id="KW-1185">Reference proteome</keyword>
<dbReference type="Proteomes" id="UP000324832">
    <property type="component" value="Unassembled WGS sequence"/>
</dbReference>
<dbReference type="EMBL" id="FZQP02001371">
    <property type="protein sequence ID" value="VVC92689.1"/>
    <property type="molecule type" value="Genomic_DNA"/>
</dbReference>
<gene>
    <name evidence="1" type="ORF">LSINAPIS_LOCUS5064</name>
</gene>
<feature type="non-terminal residue" evidence="1">
    <location>
        <position position="1"/>
    </location>
</feature>
<protein>
    <submittedName>
        <fullName evidence="1">Uncharacterized protein</fullName>
    </submittedName>
</protein>
<organism evidence="1 2">
    <name type="scientific">Leptidea sinapis</name>
    <dbReference type="NCBI Taxonomy" id="189913"/>
    <lineage>
        <taxon>Eukaryota</taxon>
        <taxon>Metazoa</taxon>
        <taxon>Ecdysozoa</taxon>
        <taxon>Arthropoda</taxon>
        <taxon>Hexapoda</taxon>
        <taxon>Insecta</taxon>
        <taxon>Pterygota</taxon>
        <taxon>Neoptera</taxon>
        <taxon>Endopterygota</taxon>
        <taxon>Lepidoptera</taxon>
        <taxon>Glossata</taxon>
        <taxon>Ditrysia</taxon>
        <taxon>Papilionoidea</taxon>
        <taxon>Pieridae</taxon>
        <taxon>Dismorphiinae</taxon>
        <taxon>Leptidea</taxon>
    </lineage>
</organism>
<reference evidence="1 2" key="1">
    <citation type="submission" date="2017-07" db="EMBL/GenBank/DDBJ databases">
        <authorList>
            <person name="Talla V."/>
            <person name="Backstrom N."/>
        </authorList>
    </citation>
    <scope>NUCLEOTIDE SEQUENCE [LARGE SCALE GENOMIC DNA]</scope>
</reference>
<evidence type="ECO:0000313" key="1">
    <source>
        <dbReference type="EMBL" id="VVC92689.1"/>
    </source>
</evidence>
<accession>A0A5E4Q5X3</accession>
<sequence length="29" mass="3270">TSPDFVTNRDTVITTISNLCQKTARFILN</sequence>